<evidence type="ECO:0000256" key="4">
    <source>
        <dbReference type="SAM" id="Phobius"/>
    </source>
</evidence>
<comment type="subcellular location">
    <subcellularLocation>
        <location evidence="1">Cell envelope</location>
    </subcellularLocation>
</comment>
<name>A0A9X5EAP9_9CYAN</name>
<dbReference type="InterPro" id="IPR014315">
    <property type="entry name" value="ABC_heterocyst_DevB"/>
</dbReference>
<comment type="caution">
    <text evidence="6">The sequence shown here is derived from an EMBL/GenBank/DDBJ whole genome shotgun (WGS) entry which is preliminary data.</text>
</comment>
<dbReference type="Gene3D" id="2.40.30.170">
    <property type="match status" value="1"/>
</dbReference>
<sequence length="387" mass="42088">MIFKELKPKRGWIIGVTAGAIAIGLIGIGVTQLRNSEQNKPTASQTPAPLPQKVTVVALGRLEPQGEAIRVSGPGGERIGKLLVSRGDLVKIGAVIAYLESYDERLAERNYAASQLAEARERLKATTAYAQAQVQEAQTRIQQVDRPGTFEVEAQRATVRQLEAELALAQTDLQRNQNLYQEGAIAKQELDRQVSQTRSLQEQLNNAKASLIRLENAVKANLGNAEAQLKSEQANLPLSQVQVAARSAAQNLKLAEARLQRTIIRAPRTGRILRVFAYPGEAIADDGIVEMGDTRRMYAVAEVYESDVGLVKVGQKATITSRNGAFAKPITGEVSEIGWQIFKNNVLDDDPAANADARVVEVRVLLDDSQTVAALTNLQVDVKIDVK</sequence>
<keyword evidence="4" id="KW-0812">Transmembrane</keyword>
<evidence type="ECO:0000313" key="7">
    <source>
        <dbReference type="Proteomes" id="UP000031532"/>
    </source>
</evidence>
<dbReference type="AlphaFoldDB" id="A0A9X5EAP9"/>
<evidence type="ECO:0000256" key="3">
    <source>
        <dbReference type="SAM" id="Coils"/>
    </source>
</evidence>
<dbReference type="RefSeq" id="WP_039716242.1">
    <property type="nucleotide sequence ID" value="NZ_JTJC03000007.1"/>
</dbReference>
<dbReference type="NCBIfam" id="TIGR02971">
    <property type="entry name" value="heterocyst_DevB"/>
    <property type="match status" value="1"/>
</dbReference>
<keyword evidence="4" id="KW-0472">Membrane</keyword>
<feature type="coiled-coil region" evidence="3">
    <location>
        <begin position="152"/>
        <end position="235"/>
    </location>
</feature>
<evidence type="ECO:0000256" key="2">
    <source>
        <dbReference type="ARBA" id="ARBA00023054"/>
    </source>
</evidence>
<dbReference type="EMBL" id="JTJC03000007">
    <property type="protein sequence ID" value="NHC37159.1"/>
    <property type="molecule type" value="Genomic_DNA"/>
</dbReference>
<evidence type="ECO:0000259" key="5">
    <source>
        <dbReference type="Pfam" id="PF25876"/>
    </source>
</evidence>
<dbReference type="OrthoDB" id="264111at2"/>
<keyword evidence="2 3" id="KW-0175">Coiled coil</keyword>
<organism evidence="6 7">
    <name type="scientific">Scytonema millei VB511283</name>
    <dbReference type="NCBI Taxonomy" id="1245923"/>
    <lineage>
        <taxon>Bacteria</taxon>
        <taxon>Bacillati</taxon>
        <taxon>Cyanobacteriota</taxon>
        <taxon>Cyanophyceae</taxon>
        <taxon>Nostocales</taxon>
        <taxon>Scytonemataceae</taxon>
        <taxon>Scytonema</taxon>
    </lineage>
</organism>
<evidence type="ECO:0000256" key="1">
    <source>
        <dbReference type="ARBA" id="ARBA00004196"/>
    </source>
</evidence>
<dbReference type="PANTHER" id="PTHR32347:SF27">
    <property type="entry name" value="RND EFFLUX PUMP MEMBRANE FUSION PROTEIN BARREL-SANDWICH DOMAIN-CONTAINING PROTEIN"/>
    <property type="match status" value="1"/>
</dbReference>
<accession>A0A9X5EAP9</accession>
<dbReference type="InterPro" id="IPR058624">
    <property type="entry name" value="MdtA-like_HH"/>
</dbReference>
<dbReference type="PANTHER" id="PTHR32347">
    <property type="entry name" value="EFFLUX SYSTEM COMPONENT YKNX-RELATED"/>
    <property type="match status" value="1"/>
</dbReference>
<keyword evidence="7" id="KW-1185">Reference proteome</keyword>
<dbReference type="GO" id="GO:0030313">
    <property type="term" value="C:cell envelope"/>
    <property type="evidence" value="ECO:0007669"/>
    <property type="project" value="UniProtKB-SubCell"/>
</dbReference>
<feature type="transmembrane region" description="Helical" evidence="4">
    <location>
        <begin position="12"/>
        <end position="30"/>
    </location>
</feature>
<feature type="domain" description="Multidrug resistance protein MdtA-like alpha-helical hairpin" evidence="5">
    <location>
        <begin position="155"/>
        <end position="211"/>
    </location>
</feature>
<dbReference type="Pfam" id="PF25876">
    <property type="entry name" value="HH_MFP_RND"/>
    <property type="match status" value="1"/>
</dbReference>
<keyword evidence="4" id="KW-1133">Transmembrane helix</keyword>
<evidence type="ECO:0000313" key="6">
    <source>
        <dbReference type="EMBL" id="NHC37159.1"/>
    </source>
</evidence>
<reference evidence="6 7" key="1">
    <citation type="journal article" date="2015" name="Genome Announc.">
        <title>Draft Genome Sequence of the Terrestrial Cyanobacterium Scytonema millei VB511283, Isolated from Eastern India.</title>
        <authorList>
            <person name="Sen D."/>
            <person name="Chandrababunaidu M.M."/>
            <person name="Singh D."/>
            <person name="Sanghi N."/>
            <person name="Ghorai A."/>
            <person name="Mishra G.P."/>
            <person name="Madduluri M."/>
            <person name="Adhikary S.P."/>
            <person name="Tripathy S."/>
        </authorList>
    </citation>
    <scope>NUCLEOTIDE SEQUENCE [LARGE SCALE GENOMIC DNA]</scope>
    <source>
        <strain evidence="6 7">VB511283</strain>
    </source>
</reference>
<gene>
    <name evidence="6" type="ORF">QH73_0021400</name>
</gene>
<dbReference type="InterPro" id="IPR050465">
    <property type="entry name" value="UPF0194_transport"/>
</dbReference>
<protein>
    <submittedName>
        <fullName evidence="6">HlyD family efflux transporter periplasmic adaptor subunit</fullName>
    </submittedName>
</protein>
<dbReference type="SUPFAM" id="SSF111369">
    <property type="entry name" value="HlyD-like secretion proteins"/>
    <property type="match status" value="2"/>
</dbReference>
<dbReference type="Proteomes" id="UP000031532">
    <property type="component" value="Unassembled WGS sequence"/>
</dbReference>
<proteinExistence type="predicted"/>
<dbReference type="Gene3D" id="1.10.287.470">
    <property type="entry name" value="Helix hairpin bin"/>
    <property type="match status" value="1"/>
</dbReference>